<dbReference type="Gene3D" id="3.40.50.1820">
    <property type="entry name" value="alpha/beta hydrolase"/>
    <property type="match status" value="1"/>
</dbReference>
<proteinExistence type="predicted"/>
<dbReference type="Gene3D" id="1.10.10.800">
    <property type="match status" value="1"/>
</dbReference>
<reference evidence="2 3" key="1">
    <citation type="submission" date="2016-10" db="EMBL/GenBank/DDBJ databases">
        <authorList>
            <person name="de Groot N.N."/>
        </authorList>
    </citation>
    <scope>NUCLEOTIDE SEQUENCE [LARGE SCALE GENOMIC DNA]</scope>
    <source>
        <strain evidence="2 3">OK461</strain>
    </source>
</reference>
<feature type="domain" description="Xaa-Pro dipeptidyl-peptidase-like" evidence="1">
    <location>
        <begin position="12"/>
        <end position="274"/>
    </location>
</feature>
<dbReference type="Proteomes" id="UP000181942">
    <property type="component" value="Unassembled WGS sequence"/>
</dbReference>
<organism evidence="2 3">
    <name type="scientific">Streptomyces mirabilis</name>
    <dbReference type="NCBI Taxonomy" id="68239"/>
    <lineage>
        <taxon>Bacteria</taxon>
        <taxon>Bacillati</taxon>
        <taxon>Actinomycetota</taxon>
        <taxon>Actinomycetes</taxon>
        <taxon>Kitasatosporales</taxon>
        <taxon>Streptomycetaceae</taxon>
        <taxon>Streptomyces</taxon>
    </lineage>
</organism>
<protein>
    <recommendedName>
        <fullName evidence="1">Xaa-Pro dipeptidyl-peptidase-like domain-containing protein</fullName>
    </recommendedName>
</protein>
<accession>A0A1I2DV10</accession>
<dbReference type="InterPro" id="IPR000383">
    <property type="entry name" value="Xaa-Pro-like_dom"/>
</dbReference>
<dbReference type="PANTHER" id="PTHR47751:SF1">
    <property type="entry name" value="SUPERFAMILY HYDROLASE, PUTATIVE (AFU_ORTHOLOGUE AFUA_2G16580)-RELATED"/>
    <property type="match status" value="1"/>
</dbReference>
<sequence length="320" mass="34341">MTTVEKVEFSSDGYRLAGNLHLPEPGTGQRGAVVLTGPFSGVKEQVTGYYAERFAARGYVALAFDHRNWGDSEGQPRQHEDATAKVSDLRAAIGFLAARPEVDPERIALAGVCLGGIYATQLAAFDPRVKAVALIAAAYNNPELIRDRFGTENFAALTAEFARIAQRQSDTGEVEYWPAVNPEGMPAGNPGPEPYAYYGTERGATPGWENRCTALSVLQELTLDVDAFLPLVTAPLLIVHGSGDQAIPAADAEAAFAAAPEPKELLLLDTSDHIGLYDDDTYVLPAIDRAVSFFDRSLDRSLDPVFAPAFDASPHGSDRS</sequence>
<dbReference type="Pfam" id="PF02129">
    <property type="entry name" value="Peptidase_S15"/>
    <property type="match status" value="1"/>
</dbReference>
<dbReference type="PANTHER" id="PTHR47751">
    <property type="entry name" value="SUPERFAMILY HYDROLASE, PUTATIVE (AFU_ORTHOLOGUE AFUA_2G16580)-RELATED"/>
    <property type="match status" value="1"/>
</dbReference>
<evidence type="ECO:0000313" key="2">
    <source>
        <dbReference type="EMBL" id="SFE84268.1"/>
    </source>
</evidence>
<dbReference type="InterPro" id="IPR051411">
    <property type="entry name" value="Polyketide_trans_af380"/>
</dbReference>
<dbReference type="RefSeq" id="WP_075026716.1">
    <property type="nucleotide sequence ID" value="NZ_FONR01000002.1"/>
</dbReference>
<dbReference type="AlphaFoldDB" id="A0A1I2DV10"/>
<dbReference type="InterPro" id="IPR029058">
    <property type="entry name" value="AB_hydrolase_fold"/>
</dbReference>
<evidence type="ECO:0000259" key="1">
    <source>
        <dbReference type="Pfam" id="PF02129"/>
    </source>
</evidence>
<dbReference type="GO" id="GO:0016787">
    <property type="term" value="F:hydrolase activity"/>
    <property type="evidence" value="ECO:0007669"/>
    <property type="project" value="InterPro"/>
</dbReference>
<dbReference type="SUPFAM" id="SSF53474">
    <property type="entry name" value="alpha/beta-Hydrolases"/>
    <property type="match status" value="1"/>
</dbReference>
<dbReference type="OrthoDB" id="9805123at2"/>
<name>A0A1I2DV10_9ACTN</name>
<dbReference type="EMBL" id="FONR01000002">
    <property type="protein sequence ID" value="SFE84268.1"/>
    <property type="molecule type" value="Genomic_DNA"/>
</dbReference>
<gene>
    <name evidence="2" type="ORF">SAMN02787118_102838</name>
</gene>
<evidence type="ECO:0000313" key="3">
    <source>
        <dbReference type="Proteomes" id="UP000181942"/>
    </source>
</evidence>